<name>A0A182E3K5_ONCOC</name>
<dbReference type="SUPFAM" id="SSF89837">
    <property type="entry name" value="Doublecortin (DC)"/>
    <property type="match status" value="1"/>
</dbReference>
<feature type="compositionally biased region" description="Low complexity" evidence="1">
    <location>
        <begin position="242"/>
        <end position="256"/>
    </location>
</feature>
<sequence length="850" mass="95568">MDTAGLDFNFFPTHPEHSVDLNYRGIRIKVYKNGDQYDTGTPVVICRKRFKHWLTFLDFLTKKLGLMAPVHEFYRTDGLHIRHFEEIENGGSYVAVSQGPFIHRQYGLPSEDREKWNINPKIEPPEQSALDSAESVDIYLKQRGYTSRTGLPFPFDGGVCVNHSLMDLGRNRGSSSNLSTRQHCSEQAWFEDWLEDMRICIQRERRKPNKTDLKSEENYSKNDELLEKNDAKPANARKEQQESNSELESELHLNSSPTICNTEFPSSISEVESKASLHELETMNGQNIEQNNEILPMVEATNQITNKTGKNGLCDDIATQSDQKPSVKKYDECVPAVPIAQIPDSSREFSLAENAKNMESMGMIQTKDINDYSLPSRSAETVITIVNHDALVRRASNSSIIIVNISAGQKKHDDEINNVYNGGNKNAETGPSMLDKVTGTEVPSQRLEVKVALPDSTRIVDQMKDATAATAGARTPRAVPTNYALQATTTDRFTSESFNTKDQRPGILSLRKDVDDEYNGENSKINSKECSNDVLLRKNSNVQAEDFENFQNVILEQNLETKLRDSLKQKKDLEKNQSNKLVYDVSENNAESNDVSRNLKKPTLLSVQRSELEYISDNFEYNKENDITVKNQSGHINAIHGLKCRMQEDQSKEERPMINTISSCKKLQESLTTNKKNSPSRKQVTLATPSVATSTFISSAVDTGVKLKMESGKTGNFSDSEELLKSSSQQMTAANISATSTTSAITTAVITNTTSSNNITDTTHGTATSGDVIMHTTTREKKLPYLQKYRSESQMSFEADFTPRRGRMQKNSTNIKTVQKTKIDLDLNVDICRLPEQSSYDPDFKDYDFI</sequence>
<dbReference type="WBParaSite" id="nOo.2.0.1.t02562-RA">
    <property type="protein sequence ID" value="nOo.2.0.1.t02562-RA"/>
    <property type="gene ID" value="nOo.2.0.1.g02562"/>
</dbReference>
<organism evidence="5">
    <name type="scientific">Onchocerca ochengi</name>
    <name type="common">Filarial nematode worm</name>
    <dbReference type="NCBI Taxonomy" id="42157"/>
    <lineage>
        <taxon>Eukaryota</taxon>
        <taxon>Metazoa</taxon>
        <taxon>Ecdysozoa</taxon>
        <taxon>Nematoda</taxon>
        <taxon>Chromadorea</taxon>
        <taxon>Rhabditida</taxon>
        <taxon>Spirurina</taxon>
        <taxon>Spiruromorpha</taxon>
        <taxon>Filarioidea</taxon>
        <taxon>Onchocercidae</taxon>
        <taxon>Onchocerca</taxon>
    </lineage>
</organism>
<reference evidence="5" key="1">
    <citation type="submission" date="2016-06" db="UniProtKB">
        <authorList>
            <consortium name="WormBaseParasite"/>
        </authorList>
    </citation>
    <scope>IDENTIFICATION</scope>
</reference>
<dbReference type="InterPro" id="IPR036572">
    <property type="entry name" value="Doublecortin_dom_sf"/>
</dbReference>
<dbReference type="PANTHER" id="PTHR23004">
    <property type="entry name" value="DOUBLECORTIN DOMAIN CONTAINING 2"/>
    <property type="match status" value="1"/>
</dbReference>
<feature type="region of interest" description="Disordered" evidence="1">
    <location>
        <begin position="207"/>
        <end position="259"/>
    </location>
</feature>
<accession>A0A182E3K5</accession>
<dbReference type="SMART" id="SM00537">
    <property type="entry name" value="DCX"/>
    <property type="match status" value="1"/>
</dbReference>
<proteinExistence type="predicted"/>
<keyword evidence="4" id="KW-1185">Reference proteome</keyword>
<dbReference type="GO" id="GO:0035556">
    <property type="term" value="P:intracellular signal transduction"/>
    <property type="evidence" value="ECO:0007669"/>
    <property type="project" value="InterPro"/>
</dbReference>
<reference evidence="3 4" key="2">
    <citation type="submission" date="2018-08" db="EMBL/GenBank/DDBJ databases">
        <authorList>
            <person name="Laetsch R D."/>
            <person name="Stevens L."/>
            <person name="Kumar S."/>
            <person name="Blaxter L. M."/>
        </authorList>
    </citation>
    <scope>NUCLEOTIDE SEQUENCE [LARGE SCALE GENOMIC DNA]</scope>
</reference>
<dbReference type="PROSITE" id="PS50309">
    <property type="entry name" value="DC"/>
    <property type="match status" value="1"/>
</dbReference>
<dbReference type="GO" id="GO:0005815">
    <property type="term" value="C:microtubule organizing center"/>
    <property type="evidence" value="ECO:0007669"/>
    <property type="project" value="TreeGrafter"/>
</dbReference>
<protein>
    <submittedName>
        <fullName evidence="5">Doublecortin domain-containing protein</fullName>
    </submittedName>
</protein>
<dbReference type="OrthoDB" id="1738954at2759"/>
<evidence type="ECO:0000259" key="2">
    <source>
        <dbReference type="PROSITE" id="PS50309"/>
    </source>
</evidence>
<dbReference type="EMBL" id="UYRW01000415">
    <property type="protein sequence ID" value="VDK66547.1"/>
    <property type="molecule type" value="Genomic_DNA"/>
</dbReference>
<dbReference type="AlphaFoldDB" id="A0A182E3K5"/>
<dbReference type="Pfam" id="PF03607">
    <property type="entry name" value="DCX"/>
    <property type="match status" value="1"/>
</dbReference>
<evidence type="ECO:0000313" key="5">
    <source>
        <dbReference type="WBParaSite" id="nOo.2.0.1.t02562-RA"/>
    </source>
</evidence>
<feature type="compositionally biased region" description="Basic and acidic residues" evidence="1">
    <location>
        <begin position="207"/>
        <end position="241"/>
    </location>
</feature>
<gene>
    <name evidence="3" type="ORF">NOO_LOCUS2562</name>
</gene>
<evidence type="ECO:0000256" key="1">
    <source>
        <dbReference type="SAM" id="MobiDB-lite"/>
    </source>
</evidence>
<dbReference type="InterPro" id="IPR003533">
    <property type="entry name" value="Doublecortin_dom"/>
</dbReference>
<dbReference type="Gene3D" id="3.10.20.230">
    <property type="entry name" value="Doublecortin domain"/>
    <property type="match status" value="1"/>
</dbReference>
<dbReference type="GO" id="GO:0005874">
    <property type="term" value="C:microtubule"/>
    <property type="evidence" value="ECO:0007669"/>
    <property type="project" value="TreeGrafter"/>
</dbReference>
<evidence type="ECO:0000313" key="4">
    <source>
        <dbReference type="Proteomes" id="UP000271087"/>
    </source>
</evidence>
<feature type="domain" description="Doublecortin" evidence="2">
    <location>
        <begin position="26"/>
        <end position="107"/>
    </location>
</feature>
<dbReference type="Proteomes" id="UP000271087">
    <property type="component" value="Unassembled WGS sequence"/>
</dbReference>
<evidence type="ECO:0000313" key="3">
    <source>
        <dbReference type="EMBL" id="VDK66547.1"/>
    </source>
</evidence>
<dbReference type="PANTHER" id="PTHR23004:SF22">
    <property type="entry name" value="DOUBLECORTIN DOMAIN-CONTAINING PROTEIN"/>
    <property type="match status" value="1"/>
</dbReference>